<sequence length="485" mass="55558">MTFLKQLKDRCGKHEDSLNRRISLCEGLEEAEKKVGSNAEAKERAVRRVEQLRQQVHLLSSAIDTVWSRLVGDLMNAYFSVYLPRIRNSHVKDRETALAKEWGYGDQKTAVQECIGDIWGNPDSFFAVIYNRCPAPLPGEGMVDEVYGTVFIRTRNPLADDLAPNNIHQRPIPERNSEGRLTYVNELIDMLNQPRICRNIDQGCYSGLFNSGYYVRANDDRSDSKEDNSEDDLKHKEMLPFHANERELLIVQNHTQLLVHGDIFHLVYLKDDIPPTIHVLLLETKLRQLSIPYQQLIITGESDIRSGAVHRQENDPSGNLYGLDIKPDFRVSIVLDALLREEEDKVKRRSQDVFEREVCFMQSEIKRSIVCDDDLRAKLFFQMADAISRQEALLYGYKPASEIDSAEYAPFCVGTFVHGSKIDFYLGVSAHPDENRRGFDIYKYKTVNTSPTNDGVIESTRYFEAIVAFCNQIDLSLRALKAVNR</sequence>
<gene>
    <name evidence="1" type="ORF">THASP1DRAFT_33345</name>
</gene>
<reference evidence="2" key="1">
    <citation type="journal article" date="2018" name="Nat. Microbiol.">
        <title>Leveraging single-cell genomics to expand the fungal tree of life.</title>
        <authorList>
            <person name="Ahrendt S.R."/>
            <person name="Quandt C.A."/>
            <person name="Ciobanu D."/>
            <person name="Clum A."/>
            <person name="Salamov A."/>
            <person name="Andreopoulos B."/>
            <person name="Cheng J.F."/>
            <person name="Woyke T."/>
            <person name="Pelin A."/>
            <person name="Henrissat B."/>
            <person name="Reynolds N.K."/>
            <person name="Benny G.L."/>
            <person name="Smith M.E."/>
            <person name="James T.Y."/>
            <person name="Grigoriev I.V."/>
        </authorList>
    </citation>
    <scope>NUCLEOTIDE SEQUENCE [LARGE SCALE GENOMIC DNA]</scope>
    <source>
        <strain evidence="2">RSA 1356</strain>
    </source>
</reference>
<name>A0A4P9XGR9_9FUNG</name>
<dbReference type="AlphaFoldDB" id="A0A4P9XGR9"/>
<organism evidence="1 2">
    <name type="scientific">Thamnocephalis sphaerospora</name>
    <dbReference type="NCBI Taxonomy" id="78915"/>
    <lineage>
        <taxon>Eukaryota</taxon>
        <taxon>Fungi</taxon>
        <taxon>Fungi incertae sedis</taxon>
        <taxon>Zoopagomycota</taxon>
        <taxon>Zoopagomycotina</taxon>
        <taxon>Zoopagomycetes</taxon>
        <taxon>Zoopagales</taxon>
        <taxon>Sigmoideomycetaceae</taxon>
        <taxon>Thamnocephalis</taxon>
    </lineage>
</organism>
<accession>A0A4P9XGR9</accession>
<dbReference type="Proteomes" id="UP000271241">
    <property type="component" value="Unassembled WGS sequence"/>
</dbReference>
<keyword evidence="2" id="KW-1185">Reference proteome</keyword>
<proteinExistence type="predicted"/>
<evidence type="ECO:0000313" key="2">
    <source>
        <dbReference type="Proteomes" id="UP000271241"/>
    </source>
</evidence>
<evidence type="ECO:0000313" key="1">
    <source>
        <dbReference type="EMBL" id="RKP04844.1"/>
    </source>
</evidence>
<protein>
    <submittedName>
        <fullName evidence="1">Uncharacterized protein</fullName>
    </submittedName>
</protein>
<dbReference type="EMBL" id="KZ993414">
    <property type="protein sequence ID" value="RKP04844.1"/>
    <property type="molecule type" value="Genomic_DNA"/>
</dbReference>